<keyword evidence="4" id="KW-1185">Reference proteome</keyword>
<dbReference type="InterPro" id="IPR004437">
    <property type="entry name" value="ParB/RepB/Spo0J"/>
</dbReference>
<dbReference type="AlphaFoldDB" id="A0A840C009"/>
<dbReference type="Proteomes" id="UP000577362">
    <property type="component" value="Unassembled WGS sequence"/>
</dbReference>
<protein>
    <submittedName>
        <fullName evidence="3">ParB family chromosome partitioning protein</fullName>
    </submittedName>
</protein>
<sequence>MTKRSDTLKALFGAPQAQALSADNQAAPLPRVAAGSIRSMKESFSGIERENEVLRETIAAGANVVEVDPALIEPSPYSDRFTDDGGPEFDQLKASMRANGQEVPVLLRRHPTQEGRYQTAFGHRRIRAARELGLNVRAVIRALSDTDLVIAQGIENSARQDLSFIERAVFALRLERAGHERSVIQEALTVDRAEVSKLIAVASEIPEDIVTAIGRAPKIGRPRWQALAARLTEPGALARTRRLVKSATFGQADSDSRFLQVLACATAQTEEGRASRSPMQAVVTTDGAKIADAEHKGRALKLTFARPLDEGFAAFVLDQIPALFDRYAAQEKGRR</sequence>
<name>A0A840C009_9HYPH</name>
<dbReference type="CDD" id="cd16405">
    <property type="entry name" value="RepB_like_N"/>
    <property type="match status" value="1"/>
</dbReference>
<dbReference type="SUPFAM" id="SSF109709">
    <property type="entry name" value="KorB DNA-binding domain-like"/>
    <property type="match status" value="1"/>
</dbReference>
<dbReference type="InterPro" id="IPR050336">
    <property type="entry name" value="Chromosome_partition/occlusion"/>
</dbReference>
<reference evidence="3 4" key="1">
    <citation type="submission" date="2020-08" db="EMBL/GenBank/DDBJ databases">
        <title>Genomic Encyclopedia of Type Strains, Phase IV (KMG-IV): sequencing the most valuable type-strain genomes for metagenomic binning, comparative biology and taxonomic classification.</title>
        <authorList>
            <person name="Goeker M."/>
        </authorList>
    </citation>
    <scope>NUCLEOTIDE SEQUENCE [LARGE SCALE GENOMIC DNA]</scope>
    <source>
        <strain evidence="3 4">DSM 103737</strain>
    </source>
</reference>
<dbReference type="SUPFAM" id="SSF110849">
    <property type="entry name" value="ParB/Sulfiredoxin"/>
    <property type="match status" value="1"/>
</dbReference>
<dbReference type="GO" id="GO:0005694">
    <property type="term" value="C:chromosome"/>
    <property type="evidence" value="ECO:0007669"/>
    <property type="project" value="TreeGrafter"/>
</dbReference>
<dbReference type="Gene3D" id="3.90.1530.30">
    <property type="match status" value="1"/>
</dbReference>
<dbReference type="PANTHER" id="PTHR33375:SF1">
    <property type="entry name" value="CHROMOSOME-PARTITIONING PROTEIN PARB-RELATED"/>
    <property type="match status" value="1"/>
</dbReference>
<dbReference type="GO" id="GO:0007059">
    <property type="term" value="P:chromosome segregation"/>
    <property type="evidence" value="ECO:0007669"/>
    <property type="project" value="TreeGrafter"/>
</dbReference>
<gene>
    <name evidence="3" type="ORF">GGR16_003831</name>
</gene>
<feature type="domain" description="ParB-like N-terminal" evidence="2">
    <location>
        <begin position="65"/>
        <end position="157"/>
    </location>
</feature>
<dbReference type="InterPro" id="IPR003115">
    <property type="entry name" value="ParB_N"/>
</dbReference>
<dbReference type="Gene3D" id="1.10.10.2830">
    <property type="match status" value="1"/>
</dbReference>
<dbReference type="InterPro" id="IPR011111">
    <property type="entry name" value="Plasmid_RepB"/>
</dbReference>
<dbReference type="NCBIfam" id="TIGR00180">
    <property type="entry name" value="parB_part"/>
    <property type="match status" value="1"/>
</dbReference>
<evidence type="ECO:0000256" key="1">
    <source>
        <dbReference type="ARBA" id="ARBA00006295"/>
    </source>
</evidence>
<proteinExistence type="inferred from homology"/>
<dbReference type="Pfam" id="PF07506">
    <property type="entry name" value="RepB"/>
    <property type="match status" value="1"/>
</dbReference>
<accession>A0A840C009</accession>
<dbReference type="InterPro" id="IPR017819">
    <property type="entry name" value="Plasmid_partition_RepB"/>
</dbReference>
<dbReference type="PANTHER" id="PTHR33375">
    <property type="entry name" value="CHROMOSOME-PARTITIONING PROTEIN PARB-RELATED"/>
    <property type="match status" value="1"/>
</dbReference>
<evidence type="ECO:0000259" key="2">
    <source>
        <dbReference type="SMART" id="SM00470"/>
    </source>
</evidence>
<dbReference type="GO" id="GO:0003677">
    <property type="term" value="F:DNA binding"/>
    <property type="evidence" value="ECO:0007669"/>
    <property type="project" value="InterPro"/>
</dbReference>
<dbReference type="InterPro" id="IPR036086">
    <property type="entry name" value="ParB/Sulfiredoxin_sf"/>
</dbReference>
<dbReference type="Pfam" id="PF02195">
    <property type="entry name" value="ParB_N"/>
    <property type="match status" value="1"/>
</dbReference>
<evidence type="ECO:0000313" key="3">
    <source>
        <dbReference type="EMBL" id="MBB4018784.1"/>
    </source>
</evidence>
<evidence type="ECO:0000313" key="4">
    <source>
        <dbReference type="Proteomes" id="UP000577362"/>
    </source>
</evidence>
<dbReference type="SMART" id="SM00470">
    <property type="entry name" value="ParB"/>
    <property type="match status" value="1"/>
</dbReference>
<dbReference type="InterPro" id="IPR037972">
    <property type="entry name" value="RepB_N"/>
</dbReference>
<dbReference type="EMBL" id="JACIEN010000005">
    <property type="protein sequence ID" value="MBB4018784.1"/>
    <property type="molecule type" value="Genomic_DNA"/>
</dbReference>
<dbReference type="RefSeq" id="WP_183317619.1">
    <property type="nucleotide sequence ID" value="NZ_JACIEN010000005.1"/>
</dbReference>
<organism evidence="3 4">
    <name type="scientific">Chelatococcus caeni</name>
    <dbReference type="NCBI Taxonomy" id="1348468"/>
    <lineage>
        <taxon>Bacteria</taxon>
        <taxon>Pseudomonadati</taxon>
        <taxon>Pseudomonadota</taxon>
        <taxon>Alphaproteobacteria</taxon>
        <taxon>Hyphomicrobiales</taxon>
        <taxon>Chelatococcaceae</taxon>
        <taxon>Chelatococcus</taxon>
    </lineage>
</organism>
<dbReference type="NCBIfam" id="TIGR03454">
    <property type="entry name" value="partition_RepB"/>
    <property type="match status" value="1"/>
</dbReference>
<comment type="similarity">
    <text evidence="1">Belongs to the ParB family.</text>
</comment>
<comment type="caution">
    <text evidence="3">The sequence shown here is derived from an EMBL/GenBank/DDBJ whole genome shotgun (WGS) entry which is preliminary data.</text>
</comment>